<accession>A0A8H4LW31</accession>
<evidence type="ECO:0000313" key="2">
    <source>
        <dbReference type="EMBL" id="KAF4506643.1"/>
    </source>
</evidence>
<dbReference type="OrthoDB" id="426718at2759"/>
<evidence type="ECO:0000259" key="1">
    <source>
        <dbReference type="Pfam" id="PF01764"/>
    </source>
</evidence>
<dbReference type="Gene3D" id="3.40.50.1820">
    <property type="entry name" value="alpha/beta hydrolase"/>
    <property type="match status" value="1"/>
</dbReference>
<proteinExistence type="predicted"/>
<gene>
    <name evidence="2" type="ORF">G6O67_006707</name>
</gene>
<dbReference type="InterPro" id="IPR029058">
    <property type="entry name" value="AB_hydrolase_fold"/>
</dbReference>
<dbReference type="AlphaFoldDB" id="A0A8H4LW31"/>
<keyword evidence="3" id="KW-1185">Reference proteome</keyword>
<dbReference type="InterPro" id="IPR002921">
    <property type="entry name" value="Fungal_lipase-type"/>
</dbReference>
<dbReference type="Proteomes" id="UP000557566">
    <property type="component" value="Unassembled WGS sequence"/>
</dbReference>
<evidence type="ECO:0000313" key="3">
    <source>
        <dbReference type="Proteomes" id="UP000557566"/>
    </source>
</evidence>
<dbReference type="Pfam" id="PF01764">
    <property type="entry name" value="Lipase_3"/>
    <property type="match status" value="1"/>
</dbReference>
<sequence length="164" mass="18160">MDKLKTLGNEGVVDYDLRFEYRTPVDPETFQRMTWHASFPPLTQQLTKHAGCRVEGRRHQADRSRVRHGQPERLGVVAVPFKSGNVDCPGGCAVHTGFLQSWESIASEVMETLAATLDASVGYTTAISGYSLGSALACLARTSTACWSFGRQPGRLPSRYPREW</sequence>
<organism evidence="2 3">
    <name type="scientific">Ophiocordyceps sinensis</name>
    <dbReference type="NCBI Taxonomy" id="72228"/>
    <lineage>
        <taxon>Eukaryota</taxon>
        <taxon>Fungi</taxon>
        <taxon>Dikarya</taxon>
        <taxon>Ascomycota</taxon>
        <taxon>Pezizomycotina</taxon>
        <taxon>Sordariomycetes</taxon>
        <taxon>Hypocreomycetidae</taxon>
        <taxon>Hypocreales</taxon>
        <taxon>Ophiocordycipitaceae</taxon>
        <taxon>Ophiocordyceps</taxon>
    </lineage>
</organism>
<feature type="domain" description="Fungal lipase-type" evidence="1">
    <location>
        <begin position="85"/>
        <end position="141"/>
    </location>
</feature>
<dbReference type="SUPFAM" id="SSF53474">
    <property type="entry name" value="alpha/beta-Hydrolases"/>
    <property type="match status" value="1"/>
</dbReference>
<name>A0A8H4LW31_9HYPO</name>
<comment type="caution">
    <text evidence="2">The sequence shown here is derived from an EMBL/GenBank/DDBJ whole genome shotgun (WGS) entry which is preliminary data.</text>
</comment>
<reference evidence="2 3" key="1">
    <citation type="journal article" date="2020" name="Genome Biol. Evol.">
        <title>A new high-quality draft genome assembly of the Chinese cordyceps Ophiocordyceps sinensis.</title>
        <authorList>
            <person name="Shu R."/>
            <person name="Zhang J."/>
            <person name="Meng Q."/>
            <person name="Zhang H."/>
            <person name="Zhou G."/>
            <person name="Li M."/>
            <person name="Wu P."/>
            <person name="Zhao Y."/>
            <person name="Chen C."/>
            <person name="Qin Q."/>
        </authorList>
    </citation>
    <scope>NUCLEOTIDE SEQUENCE [LARGE SCALE GENOMIC DNA]</scope>
    <source>
        <strain evidence="2 3">IOZ07</strain>
    </source>
</reference>
<dbReference type="EMBL" id="JAAVMX010000007">
    <property type="protein sequence ID" value="KAF4506643.1"/>
    <property type="molecule type" value="Genomic_DNA"/>
</dbReference>
<dbReference type="GO" id="GO:0006629">
    <property type="term" value="P:lipid metabolic process"/>
    <property type="evidence" value="ECO:0007669"/>
    <property type="project" value="InterPro"/>
</dbReference>
<protein>
    <recommendedName>
        <fullName evidence="1">Fungal lipase-type domain-containing protein</fullName>
    </recommendedName>
</protein>